<dbReference type="SUPFAM" id="SSF56784">
    <property type="entry name" value="HAD-like"/>
    <property type="match status" value="1"/>
</dbReference>
<evidence type="ECO:0000313" key="2">
    <source>
        <dbReference type="Proteomes" id="UP001595704"/>
    </source>
</evidence>
<evidence type="ECO:0008006" key="3">
    <source>
        <dbReference type="Google" id="ProtNLM"/>
    </source>
</evidence>
<gene>
    <name evidence="1" type="ORF">ACFONL_07420</name>
</gene>
<dbReference type="Proteomes" id="UP001595704">
    <property type="component" value="Unassembled WGS sequence"/>
</dbReference>
<accession>A0ABV7UET2</accession>
<proteinExistence type="predicted"/>
<protein>
    <recommendedName>
        <fullName evidence="3">Polynucleotide kinase</fullName>
    </recommendedName>
</protein>
<sequence length="125" mass="14564">MRRRQWIGVDLDGTLAHFDEWRGVEHIGEPVGPMVERVRRWLAEDRLVKIFTARASVDEPLRGEIIAHIHAWLERHDLPRLEVTCIKDLWMRELWDDRAVQVIPNTGVSVADELEAERLARSGKP</sequence>
<organism evidence="1 2">
    <name type="scientific">Camelimonas fluminis</name>
    <dbReference type="NCBI Taxonomy" id="1576911"/>
    <lineage>
        <taxon>Bacteria</taxon>
        <taxon>Pseudomonadati</taxon>
        <taxon>Pseudomonadota</taxon>
        <taxon>Alphaproteobacteria</taxon>
        <taxon>Hyphomicrobiales</taxon>
        <taxon>Chelatococcaceae</taxon>
        <taxon>Camelimonas</taxon>
    </lineage>
</organism>
<evidence type="ECO:0000313" key="1">
    <source>
        <dbReference type="EMBL" id="MFC3637212.1"/>
    </source>
</evidence>
<dbReference type="Gene3D" id="3.40.50.1000">
    <property type="entry name" value="HAD superfamily/HAD-like"/>
    <property type="match status" value="1"/>
</dbReference>
<dbReference type="EMBL" id="JBHRYC010000030">
    <property type="protein sequence ID" value="MFC3637212.1"/>
    <property type="molecule type" value="Genomic_DNA"/>
</dbReference>
<dbReference type="InterPro" id="IPR036412">
    <property type="entry name" value="HAD-like_sf"/>
</dbReference>
<keyword evidence="2" id="KW-1185">Reference proteome</keyword>
<comment type="caution">
    <text evidence="1">The sequence shown here is derived from an EMBL/GenBank/DDBJ whole genome shotgun (WGS) entry which is preliminary data.</text>
</comment>
<reference evidence="2" key="1">
    <citation type="journal article" date="2019" name="Int. J. Syst. Evol. Microbiol.">
        <title>The Global Catalogue of Microorganisms (GCM) 10K type strain sequencing project: providing services to taxonomists for standard genome sequencing and annotation.</title>
        <authorList>
            <consortium name="The Broad Institute Genomics Platform"/>
            <consortium name="The Broad Institute Genome Sequencing Center for Infectious Disease"/>
            <person name="Wu L."/>
            <person name="Ma J."/>
        </authorList>
    </citation>
    <scope>NUCLEOTIDE SEQUENCE [LARGE SCALE GENOMIC DNA]</scope>
    <source>
        <strain evidence="2">KCTC 42282</strain>
    </source>
</reference>
<dbReference type="RefSeq" id="WP_191320074.1">
    <property type="nucleotide sequence ID" value="NZ_BNCG01000013.1"/>
</dbReference>
<dbReference type="InterPro" id="IPR023214">
    <property type="entry name" value="HAD_sf"/>
</dbReference>
<name>A0ABV7UET2_9HYPH</name>